<evidence type="ECO:0000313" key="2">
    <source>
        <dbReference type="EMBL" id="KAK7022805.1"/>
    </source>
</evidence>
<organism evidence="2 3">
    <name type="scientific">Paramarasmius palmivorus</name>
    <dbReference type="NCBI Taxonomy" id="297713"/>
    <lineage>
        <taxon>Eukaryota</taxon>
        <taxon>Fungi</taxon>
        <taxon>Dikarya</taxon>
        <taxon>Basidiomycota</taxon>
        <taxon>Agaricomycotina</taxon>
        <taxon>Agaricomycetes</taxon>
        <taxon>Agaricomycetidae</taxon>
        <taxon>Agaricales</taxon>
        <taxon>Marasmiineae</taxon>
        <taxon>Marasmiaceae</taxon>
        <taxon>Paramarasmius</taxon>
    </lineage>
</organism>
<comment type="caution">
    <text evidence="2">The sequence shown here is derived from an EMBL/GenBank/DDBJ whole genome shotgun (WGS) entry which is preliminary data.</text>
</comment>
<feature type="compositionally biased region" description="Basic residues" evidence="1">
    <location>
        <begin position="430"/>
        <end position="443"/>
    </location>
</feature>
<accession>A0AAW0BAS8</accession>
<dbReference type="AlphaFoldDB" id="A0AAW0BAS8"/>
<feature type="region of interest" description="Disordered" evidence="1">
    <location>
        <begin position="365"/>
        <end position="683"/>
    </location>
</feature>
<reference evidence="2 3" key="1">
    <citation type="submission" date="2024-01" db="EMBL/GenBank/DDBJ databases">
        <title>A draft genome for a cacao thread blight-causing isolate of Paramarasmius palmivorus.</title>
        <authorList>
            <person name="Baruah I.K."/>
            <person name="Bukari Y."/>
            <person name="Amoako-Attah I."/>
            <person name="Meinhardt L.W."/>
            <person name="Bailey B.A."/>
            <person name="Cohen S.P."/>
        </authorList>
    </citation>
    <scope>NUCLEOTIDE SEQUENCE [LARGE SCALE GENOMIC DNA]</scope>
    <source>
        <strain evidence="2 3">GH-12</strain>
    </source>
</reference>
<sequence>MAAVTNSKKWKIAKPNQRQRTRRRKKIIRVPIAPEERRRIRAEQKQNRTRLNDQIRELIGFIKARCAEMASDFKKKQRYIEDRIFQGGVRMVKPKNKVNAFNAFKSLKAKEFEQEGQPKLSAPALSIKLKAEYSALSSADKEKIVEVFSTARKAEKPIPRIVGRGITQEAANLLANIVGLIKTMAMRVGVEAMLLVTRSRPEPFMEPYWFITNMAYADYLALVAKRDFNLERVGQMMQSFSVAKCDIANMATTVNDKVRALKASIRETLRKQAEDCKRERGSFNDAKQVKVHYEHFDKLMTYDQGIVLEGWPFKDVKNLSSLSSSVRDLTALRSKLDQGSCRLRLLSSEEWKTFRDEYDRRVADGEIEPPKRSERCDVGQKRGPKKKNQKAKPVVEIGGLVDGVADGGDTKEVGDSDEESGEDAPEPKKSKGTKGKAVKRKQKSEKAEKERPKPKKITSKPIVVEEDESAEGATAPAASTELGSTSTSPSAVPVVPSPAEPRSVHFDDDDLPCRPCLDPEDNHPMFGKDGPAAKVINLRDPSPEPLFLPTTQSNPPSPQINPSLLNTPTELSSTHPTISPSQLRLSPSHITPPMDPESDPTSDSAVTVQSNKRSRPDDVDMADLDRPLAERKAKRAPKGPAPRFAETEYSTTGREAGSRKASGGRKASSKAGEEKAGMKKKSL</sequence>
<keyword evidence="3" id="KW-1185">Reference proteome</keyword>
<evidence type="ECO:0000256" key="1">
    <source>
        <dbReference type="SAM" id="MobiDB-lite"/>
    </source>
</evidence>
<evidence type="ECO:0000313" key="3">
    <source>
        <dbReference type="Proteomes" id="UP001383192"/>
    </source>
</evidence>
<feature type="compositionally biased region" description="Basic residues" evidence="1">
    <location>
        <begin position="8"/>
        <end position="24"/>
    </location>
</feature>
<dbReference type="EMBL" id="JAYKXP010000147">
    <property type="protein sequence ID" value="KAK7022805.1"/>
    <property type="molecule type" value="Genomic_DNA"/>
</dbReference>
<dbReference type="Proteomes" id="UP001383192">
    <property type="component" value="Unassembled WGS sequence"/>
</dbReference>
<feature type="compositionally biased region" description="Basic and acidic residues" evidence="1">
    <location>
        <begin position="614"/>
        <end position="631"/>
    </location>
</feature>
<feature type="compositionally biased region" description="Polar residues" evidence="1">
    <location>
        <begin position="599"/>
        <end position="611"/>
    </location>
</feature>
<feature type="compositionally biased region" description="Acidic residues" evidence="1">
    <location>
        <begin position="415"/>
        <end position="424"/>
    </location>
</feature>
<feature type="compositionally biased region" description="Low complexity" evidence="1">
    <location>
        <begin position="484"/>
        <end position="494"/>
    </location>
</feature>
<feature type="compositionally biased region" description="Basic and acidic residues" evidence="1">
    <location>
        <begin position="365"/>
        <end position="380"/>
    </location>
</feature>
<feature type="region of interest" description="Disordered" evidence="1">
    <location>
        <begin position="1"/>
        <end position="24"/>
    </location>
</feature>
<name>A0AAW0BAS8_9AGAR</name>
<protein>
    <submittedName>
        <fullName evidence="2">Uncharacterized protein</fullName>
    </submittedName>
</protein>
<proteinExistence type="predicted"/>
<gene>
    <name evidence="2" type="ORF">VNI00_016932</name>
</gene>
<feature type="compositionally biased region" description="Polar residues" evidence="1">
    <location>
        <begin position="567"/>
        <end position="589"/>
    </location>
</feature>